<proteinExistence type="predicted"/>
<organism evidence="2 3">
    <name type="scientific">Bremia lactucae</name>
    <name type="common">Lettuce downy mildew</name>
    <dbReference type="NCBI Taxonomy" id="4779"/>
    <lineage>
        <taxon>Eukaryota</taxon>
        <taxon>Sar</taxon>
        <taxon>Stramenopiles</taxon>
        <taxon>Oomycota</taxon>
        <taxon>Peronosporomycetes</taxon>
        <taxon>Peronosporales</taxon>
        <taxon>Peronosporaceae</taxon>
        <taxon>Bremia</taxon>
    </lineage>
</organism>
<dbReference type="GeneID" id="94343894"/>
<name>A0A976IIN3_BRELC</name>
<dbReference type="Proteomes" id="UP000294530">
    <property type="component" value="Unassembled WGS sequence"/>
</dbReference>
<protein>
    <submittedName>
        <fullName evidence="2">Uncharacterized protein</fullName>
    </submittedName>
</protein>
<dbReference type="KEGG" id="blac:94343894"/>
<dbReference type="RefSeq" id="XP_067821997.1">
    <property type="nucleotide sequence ID" value="XM_067958223.1"/>
</dbReference>
<feature type="compositionally biased region" description="Basic and acidic residues" evidence="1">
    <location>
        <begin position="110"/>
        <end position="122"/>
    </location>
</feature>
<evidence type="ECO:0000313" key="3">
    <source>
        <dbReference type="Proteomes" id="UP000294530"/>
    </source>
</evidence>
<reference evidence="2 3" key="1">
    <citation type="journal article" date="2021" name="Genome Biol.">
        <title>AFLAP: assembly-free linkage analysis pipeline using k-mers from genome sequencing data.</title>
        <authorList>
            <person name="Fletcher K."/>
            <person name="Zhang L."/>
            <person name="Gil J."/>
            <person name="Han R."/>
            <person name="Cavanaugh K."/>
            <person name="Michelmore R."/>
        </authorList>
    </citation>
    <scope>NUCLEOTIDE SEQUENCE [LARGE SCALE GENOMIC DNA]</scope>
    <source>
        <strain evidence="2 3">SF5</strain>
    </source>
</reference>
<accession>A0A976IIN3</accession>
<evidence type="ECO:0000313" key="2">
    <source>
        <dbReference type="EMBL" id="TDH72498.1"/>
    </source>
</evidence>
<keyword evidence="3" id="KW-1185">Reference proteome</keyword>
<feature type="region of interest" description="Disordered" evidence="1">
    <location>
        <begin position="110"/>
        <end position="129"/>
    </location>
</feature>
<dbReference type="AlphaFoldDB" id="A0A976IIN3"/>
<sequence>MVRLGVEGTKYIFFPWVHISRIKARRQFPVRPAEELTTPDAGRFDFNEALIPEDSFEPDASVKEFKVAETTPSLAEEHAIQPSSAIVPDLLGRLRQANLGERRRLELRCADSKAREEAEGGRTLRSHSN</sequence>
<gene>
    <name evidence="2" type="ORF">CCR75_000115</name>
</gene>
<evidence type="ECO:0000256" key="1">
    <source>
        <dbReference type="SAM" id="MobiDB-lite"/>
    </source>
</evidence>
<dbReference type="EMBL" id="SHOA02000037">
    <property type="protein sequence ID" value="TDH72498.1"/>
    <property type="molecule type" value="Genomic_DNA"/>
</dbReference>
<dbReference type="OrthoDB" id="124878at2759"/>
<comment type="caution">
    <text evidence="2">The sequence shown here is derived from an EMBL/GenBank/DDBJ whole genome shotgun (WGS) entry which is preliminary data.</text>
</comment>